<organism evidence="2">
    <name type="scientific">Magnetococcus massalia (strain MO-1)</name>
    <dbReference type="NCBI Taxonomy" id="451514"/>
    <lineage>
        <taxon>Bacteria</taxon>
        <taxon>Pseudomonadati</taxon>
        <taxon>Pseudomonadota</taxon>
        <taxon>Magnetococcia</taxon>
        <taxon>Magnetococcales</taxon>
        <taxon>Magnetococcaceae</taxon>
        <taxon>Magnetococcus</taxon>
    </lineage>
</organism>
<proteinExistence type="predicted"/>
<dbReference type="AlphaFoldDB" id="A0A1S7LME4"/>
<dbReference type="EMBL" id="LO017727">
    <property type="protein sequence ID" value="CRH07818.1"/>
    <property type="molecule type" value="Genomic_DNA"/>
</dbReference>
<dbReference type="InterPro" id="IPR003497">
    <property type="entry name" value="BRO_N_domain"/>
</dbReference>
<feature type="domain" description="Bro-N" evidence="1">
    <location>
        <begin position="25"/>
        <end position="62"/>
    </location>
</feature>
<evidence type="ECO:0000313" key="2">
    <source>
        <dbReference type="EMBL" id="CRH07818.1"/>
    </source>
</evidence>
<gene>
    <name evidence="2" type="ORF">MAGMO_3686</name>
</gene>
<protein>
    <recommendedName>
        <fullName evidence="1">Bro-N domain-containing protein</fullName>
    </recommendedName>
</protein>
<dbReference type="Pfam" id="PF02498">
    <property type="entry name" value="Bro-N"/>
    <property type="match status" value="1"/>
</dbReference>
<reference evidence="2" key="1">
    <citation type="submission" date="2015-04" db="EMBL/GenBank/DDBJ databases">
        <authorList>
            <person name="Syromyatnikov M.Y."/>
            <person name="Popov V.N."/>
        </authorList>
    </citation>
    <scope>NUCLEOTIDE SEQUENCE</scope>
    <source>
        <strain evidence="2">MO-1</strain>
    </source>
</reference>
<accession>A0A1S7LME4</accession>
<evidence type="ECO:0000259" key="1">
    <source>
        <dbReference type="Pfam" id="PF02498"/>
    </source>
</evidence>
<name>A0A1S7LME4_MAGMO</name>
<sequence>MRPRSSRRPSGLKGPSSVHTCIPWIGSPWFHAEDICEVLGYGEVSRNVSQHCYGEDTKKVRTLTTGGRQNFRHHHKR</sequence>